<evidence type="ECO:0000256" key="1">
    <source>
        <dbReference type="SAM" id="Phobius"/>
    </source>
</evidence>
<accession>A0AAW0BJ08</accession>
<evidence type="ECO:0000259" key="2">
    <source>
        <dbReference type="PROSITE" id="PS50181"/>
    </source>
</evidence>
<dbReference type="EMBL" id="JAYKXP010000104">
    <property type="protein sequence ID" value="KAK7026456.1"/>
    <property type="molecule type" value="Genomic_DNA"/>
</dbReference>
<feature type="domain" description="F-box" evidence="2">
    <location>
        <begin position="11"/>
        <end position="76"/>
    </location>
</feature>
<dbReference type="PROSITE" id="PS50181">
    <property type="entry name" value="FBOX"/>
    <property type="match status" value="1"/>
</dbReference>
<dbReference type="Proteomes" id="UP001383192">
    <property type="component" value="Unassembled WGS sequence"/>
</dbReference>
<dbReference type="Gene3D" id="1.20.1280.50">
    <property type="match status" value="1"/>
</dbReference>
<organism evidence="3 4">
    <name type="scientific">Paramarasmius palmivorus</name>
    <dbReference type="NCBI Taxonomy" id="297713"/>
    <lineage>
        <taxon>Eukaryota</taxon>
        <taxon>Fungi</taxon>
        <taxon>Dikarya</taxon>
        <taxon>Basidiomycota</taxon>
        <taxon>Agaricomycotina</taxon>
        <taxon>Agaricomycetes</taxon>
        <taxon>Agaricomycetidae</taxon>
        <taxon>Agaricales</taxon>
        <taxon>Marasmiineae</taxon>
        <taxon>Marasmiaceae</taxon>
        <taxon>Paramarasmius</taxon>
    </lineage>
</organism>
<evidence type="ECO:0000313" key="3">
    <source>
        <dbReference type="EMBL" id="KAK7026456.1"/>
    </source>
</evidence>
<proteinExistence type="predicted"/>
<dbReference type="AlphaFoldDB" id="A0AAW0BJ08"/>
<keyword evidence="1" id="KW-1133">Transmembrane helix</keyword>
<feature type="transmembrane region" description="Helical" evidence="1">
    <location>
        <begin position="460"/>
        <end position="483"/>
    </location>
</feature>
<dbReference type="InterPro" id="IPR001810">
    <property type="entry name" value="F-box_dom"/>
</dbReference>
<gene>
    <name evidence="3" type="ORF">VNI00_015615</name>
</gene>
<keyword evidence="1" id="KW-0472">Membrane</keyword>
<protein>
    <recommendedName>
        <fullName evidence="2">F-box domain-containing protein</fullName>
    </recommendedName>
</protein>
<evidence type="ECO:0000313" key="4">
    <source>
        <dbReference type="Proteomes" id="UP001383192"/>
    </source>
</evidence>
<keyword evidence="1" id="KW-0812">Transmembrane</keyword>
<dbReference type="Gene3D" id="3.80.10.10">
    <property type="entry name" value="Ribonuclease Inhibitor"/>
    <property type="match status" value="1"/>
</dbReference>
<comment type="caution">
    <text evidence="3">The sequence shown here is derived from an EMBL/GenBank/DDBJ whole genome shotgun (WGS) entry which is preliminary data.</text>
</comment>
<dbReference type="SUPFAM" id="SSF52047">
    <property type="entry name" value="RNI-like"/>
    <property type="match status" value="1"/>
</dbReference>
<dbReference type="InterPro" id="IPR032675">
    <property type="entry name" value="LRR_dom_sf"/>
</dbReference>
<keyword evidence="4" id="KW-1185">Reference proteome</keyword>
<reference evidence="3 4" key="1">
    <citation type="submission" date="2024-01" db="EMBL/GenBank/DDBJ databases">
        <title>A draft genome for a cacao thread blight-causing isolate of Paramarasmius palmivorus.</title>
        <authorList>
            <person name="Baruah I.K."/>
            <person name="Bukari Y."/>
            <person name="Amoako-Attah I."/>
            <person name="Meinhardt L.W."/>
            <person name="Bailey B.A."/>
            <person name="Cohen S.P."/>
        </authorList>
    </citation>
    <scope>NUCLEOTIDE SEQUENCE [LARGE SCALE GENOMIC DNA]</scope>
    <source>
        <strain evidence="3 4">GH-12</strain>
    </source>
</reference>
<sequence>MDKARPHTEEQTHIQNFPSEILSEIFHNVDAPKVQGFICRTHLQNCCIDSVGLRLGAVCRQWRNIVLSSPALWASIQVDITNNSYRTEMLDALSETLLRSASSMLMIVVHLNEDIGRGPGGCPEIVDAVTSPSQPDPSSPHFILAALLRNLFEQSERIRHLVAAGNPRQSEDFEFMLLPILSHFNGRFNDMVHLNLNLPVDSTDQYELNMLSKISRLIECAPSIRELGLRLCYPRIDCLPQFTCSLMLLTQLHIRDTTVDCMWYFLRMCPNIESALITLGPILEEEEMRFRATISILYPFITRAKLIIDTLATKPLYYTVPDLAVFRPFIIRNGAGLQVLALDQFPTSPYEVERIFEHVPELRKLVIIETNWIDRRIGLSNKNHTATIDLMKALKDTHTLPKLKELRLHVNREWEGTAFEDMVQARRSTDVHLEIRDEIMDRGNEPDRADDRVSSLGYPWLRSSIALLFILLSFPFKLTYLVWKLISSPR</sequence>
<name>A0AAW0BJ08_9AGAR</name>